<protein>
    <recommendedName>
        <fullName evidence="4">Copper resistance protein D domain-containing protein</fullName>
    </recommendedName>
</protein>
<dbReference type="HOGENOM" id="CLU_2660113_0_0_7"/>
<keyword evidence="3" id="KW-1185">Reference proteome</keyword>
<dbReference type="AlphaFoldDB" id="W4LHY4"/>
<evidence type="ECO:0008006" key="4">
    <source>
        <dbReference type="Google" id="ProtNLM"/>
    </source>
</evidence>
<keyword evidence="1" id="KW-1133">Transmembrane helix</keyword>
<reference evidence="2 3" key="1">
    <citation type="journal article" date="2014" name="Nature">
        <title>An environmental bacterial taxon with a large and distinct metabolic repertoire.</title>
        <authorList>
            <person name="Wilson M.C."/>
            <person name="Mori T."/>
            <person name="Ruckert C."/>
            <person name="Uria A.R."/>
            <person name="Helf M.J."/>
            <person name="Takada K."/>
            <person name="Gernert C."/>
            <person name="Steffens U.A."/>
            <person name="Heycke N."/>
            <person name="Schmitt S."/>
            <person name="Rinke C."/>
            <person name="Helfrich E.J."/>
            <person name="Brachmann A.O."/>
            <person name="Gurgui C."/>
            <person name="Wakimoto T."/>
            <person name="Kracht M."/>
            <person name="Crusemann M."/>
            <person name="Hentschel U."/>
            <person name="Abe I."/>
            <person name="Matsunaga S."/>
            <person name="Kalinowski J."/>
            <person name="Takeyama H."/>
            <person name="Piel J."/>
        </authorList>
    </citation>
    <scope>NUCLEOTIDE SEQUENCE [LARGE SCALE GENOMIC DNA]</scope>
    <source>
        <strain evidence="3">TSY1</strain>
    </source>
</reference>
<keyword evidence="1" id="KW-0812">Transmembrane</keyword>
<comment type="caution">
    <text evidence="2">The sequence shown here is derived from an EMBL/GenBank/DDBJ whole genome shotgun (WGS) entry which is preliminary data.</text>
</comment>
<evidence type="ECO:0000313" key="2">
    <source>
        <dbReference type="EMBL" id="ETW96936.1"/>
    </source>
</evidence>
<keyword evidence="1" id="KW-0472">Membrane</keyword>
<accession>W4LHY4</accession>
<dbReference type="Proteomes" id="UP000019141">
    <property type="component" value="Unassembled WGS sequence"/>
</dbReference>
<sequence length="76" mass="8626">MSFQAFIVWLHLLGAMIWVGGLVFFVLVVEPALKHASSVREYLRLGLLMESRFRAVIWPAIGVVLLTGLFRAIREI</sequence>
<name>W4LHY4_ENTF1</name>
<dbReference type="EMBL" id="AZHW01000724">
    <property type="protein sequence ID" value="ETW96936.1"/>
    <property type="molecule type" value="Genomic_DNA"/>
</dbReference>
<organism evidence="2 3">
    <name type="scientific">Entotheonella factor</name>
    <dbReference type="NCBI Taxonomy" id="1429438"/>
    <lineage>
        <taxon>Bacteria</taxon>
        <taxon>Pseudomonadati</taxon>
        <taxon>Nitrospinota/Tectimicrobiota group</taxon>
        <taxon>Candidatus Tectimicrobiota</taxon>
        <taxon>Candidatus Entotheonellia</taxon>
        <taxon>Candidatus Entotheonellales</taxon>
        <taxon>Candidatus Entotheonellaceae</taxon>
        <taxon>Candidatus Entotheonella</taxon>
    </lineage>
</organism>
<gene>
    <name evidence="2" type="ORF">ETSY1_24565</name>
</gene>
<feature type="transmembrane region" description="Helical" evidence="1">
    <location>
        <begin position="53"/>
        <end position="73"/>
    </location>
</feature>
<proteinExistence type="predicted"/>
<evidence type="ECO:0000313" key="3">
    <source>
        <dbReference type="Proteomes" id="UP000019141"/>
    </source>
</evidence>
<feature type="transmembrane region" description="Helical" evidence="1">
    <location>
        <begin position="6"/>
        <end position="33"/>
    </location>
</feature>
<evidence type="ECO:0000256" key="1">
    <source>
        <dbReference type="SAM" id="Phobius"/>
    </source>
</evidence>
<feature type="non-terminal residue" evidence="2">
    <location>
        <position position="76"/>
    </location>
</feature>